<evidence type="ECO:0000256" key="1">
    <source>
        <dbReference type="SAM" id="MobiDB-lite"/>
    </source>
</evidence>
<organism evidence="3 4">
    <name type="scientific">Tagetes erecta</name>
    <name type="common">African marigold</name>
    <dbReference type="NCBI Taxonomy" id="13708"/>
    <lineage>
        <taxon>Eukaryota</taxon>
        <taxon>Viridiplantae</taxon>
        <taxon>Streptophyta</taxon>
        <taxon>Embryophyta</taxon>
        <taxon>Tracheophyta</taxon>
        <taxon>Spermatophyta</taxon>
        <taxon>Magnoliopsida</taxon>
        <taxon>eudicotyledons</taxon>
        <taxon>Gunneridae</taxon>
        <taxon>Pentapetalae</taxon>
        <taxon>asterids</taxon>
        <taxon>campanulids</taxon>
        <taxon>Asterales</taxon>
        <taxon>Asteraceae</taxon>
        <taxon>Asteroideae</taxon>
        <taxon>Heliantheae alliance</taxon>
        <taxon>Tageteae</taxon>
        <taxon>Tagetes</taxon>
    </lineage>
</organism>
<feature type="transmembrane region" description="Helical" evidence="2">
    <location>
        <begin position="20"/>
        <end position="39"/>
    </location>
</feature>
<evidence type="ECO:0000313" key="4">
    <source>
        <dbReference type="Proteomes" id="UP001229421"/>
    </source>
</evidence>
<dbReference type="Proteomes" id="UP001229421">
    <property type="component" value="Unassembled WGS sequence"/>
</dbReference>
<gene>
    <name evidence="3" type="ORF">QVD17_30176</name>
</gene>
<reference evidence="3" key="1">
    <citation type="journal article" date="2023" name="bioRxiv">
        <title>Improved chromosome-level genome assembly for marigold (Tagetes erecta).</title>
        <authorList>
            <person name="Jiang F."/>
            <person name="Yuan L."/>
            <person name="Wang S."/>
            <person name="Wang H."/>
            <person name="Xu D."/>
            <person name="Wang A."/>
            <person name="Fan W."/>
        </authorList>
    </citation>
    <scope>NUCLEOTIDE SEQUENCE</scope>
    <source>
        <strain evidence="3">WSJ</strain>
        <tissue evidence="3">Leaf</tissue>
    </source>
</reference>
<dbReference type="EMBL" id="JAUHHV010000008">
    <property type="protein sequence ID" value="KAK1414432.1"/>
    <property type="molecule type" value="Genomic_DNA"/>
</dbReference>
<protein>
    <submittedName>
        <fullName evidence="3">Uncharacterized protein</fullName>
    </submittedName>
</protein>
<evidence type="ECO:0000256" key="2">
    <source>
        <dbReference type="SAM" id="Phobius"/>
    </source>
</evidence>
<accession>A0AAD8K558</accession>
<keyword evidence="2" id="KW-1133">Transmembrane helix</keyword>
<proteinExistence type="predicted"/>
<evidence type="ECO:0000313" key="3">
    <source>
        <dbReference type="EMBL" id="KAK1414432.1"/>
    </source>
</evidence>
<keyword evidence="2" id="KW-0472">Membrane</keyword>
<keyword evidence="4" id="KW-1185">Reference proteome</keyword>
<name>A0AAD8K558_TARER</name>
<feature type="compositionally biased region" description="Pro residues" evidence="1">
    <location>
        <begin position="57"/>
        <end position="70"/>
    </location>
</feature>
<keyword evidence="2" id="KW-0812">Transmembrane</keyword>
<feature type="region of interest" description="Disordered" evidence="1">
    <location>
        <begin position="48"/>
        <end position="70"/>
    </location>
</feature>
<comment type="caution">
    <text evidence="3">The sequence shown here is derived from an EMBL/GenBank/DDBJ whole genome shotgun (WGS) entry which is preliminary data.</text>
</comment>
<sequence length="70" mass="7700">MLISGFDLDGYIVPVLYDVVWFNILCGVAPRNLMVILTLDMNMQTPNTTISPSPFSSHPPLPPISDETPP</sequence>
<dbReference type="AlphaFoldDB" id="A0AAD8K558"/>